<name>A0A7S4KCZ4_9EUKA</name>
<organism evidence="3">
    <name type="scientific">Paramoeba aestuarina</name>
    <dbReference type="NCBI Taxonomy" id="180227"/>
    <lineage>
        <taxon>Eukaryota</taxon>
        <taxon>Amoebozoa</taxon>
        <taxon>Discosea</taxon>
        <taxon>Flabellinia</taxon>
        <taxon>Dactylopodida</taxon>
        <taxon>Paramoebidae</taxon>
        <taxon>Paramoeba</taxon>
    </lineage>
</organism>
<dbReference type="InterPro" id="IPR032675">
    <property type="entry name" value="LRR_dom_sf"/>
</dbReference>
<evidence type="ECO:0000256" key="2">
    <source>
        <dbReference type="SAM" id="MobiDB-lite"/>
    </source>
</evidence>
<dbReference type="AlphaFoldDB" id="A0A7S4KCZ4"/>
<dbReference type="PANTHER" id="PTHR24111">
    <property type="entry name" value="LEUCINE-RICH REPEAT-CONTAINING PROTEIN 34"/>
    <property type="match status" value="1"/>
</dbReference>
<dbReference type="PANTHER" id="PTHR24111:SF0">
    <property type="entry name" value="LEUCINE-RICH REPEAT-CONTAINING PROTEIN"/>
    <property type="match status" value="1"/>
</dbReference>
<evidence type="ECO:0000313" key="3">
    <source>
        <dbReference type="EMBL" id="CAE2290609.1"/>
    </source>
</evidence>
<accession>A0A7S4KCZ4</accession>
<feature type="compositionally biased region" description="Basic and acidic residues" evidence="2">
    <location>
        <begin position="183"/>
        <end position="192"/>
    </location>
</feature>
<dbReference type="EMBL" id="HBKR01007956">
    <property type="protein sequence ID" value="CAE2290609.1"/>
    <property type="molecule type" value="Transcribed_RNA"/>
</dbReference>
<proteinExistence type="predicted"/>
<gene>
    <name evidence="3" type="ORF">NAES01612_LOCUS5251</name>
</gene>
<dbReference type="SUPFAM" id="SSF52047">
    <property type="entry name" value="RNI-like"/>
    <property type="match status" value="1"/>
</dbReference>
<dbReference type="Gene3D" id="3.80.10.10">
    <property type="entry name" value="Ribonuclease Inhibitor"/>
    <property type="match status" value="1"/>
</dbReference>
<feature type="compositionally biased region" description="Basic and acidic residues" evidence="2">
    <location>
        <begin position="217"/>
        <end position="232"/>
    </location>
</feature>
<feature type="region of interest" description="Disordered" evidence="2">
    <location>
        <begin position="181"/>
        <end position="240"/>
    </location>
</feature>
<sequence length="284" mass="31098">MAKLMPKDAAARLTANDPTLTSVSFVNHSVFQMKSAEYAQLIAEGIRNNTHCKELIIDKCNLMDPGAVSIAEALKHNKTCERLMLPNNKLGPLSLSAIAECLKVNNTITEFGLLGNSGSSGGKWGDASLTLLIEALEGPPGNTSLTKIVWRLDNRLSWKITKMMSRNVEIKRRRAAGMDVSDMDPRMKKDGDVQPSGAAAEEQKGDYFAEQKSPCPHKKEEAPKEEEKEIEPVKPPTLDYNGNEYMLTPDQEAFMVKFKASVPSGAYNDLLGGLVNSFLKGAKI</sequence>
<dbReference type="SMART" id="SM00368">
    <property type="entry name" value="LRR_RI"/>
    <property type="match status" value="2"/>
</dbReference>
<protein>
    <submittedName>
        <fullName evidence="3">Uncharacterized protein</fullName>
    </submittedName>
</protein>
<reference evidence="3" key="1">
    <citation type="submission" date="2021-01" db="EMBL/GenBank/DDBJ databases">
        <authorList>
            <person name="Corre E."/>
            <person name="Pelletier E."/>
            <person name="Niang G."/>
            <person name="Scheremetjew M."/>
            <person name="Finn R."/>
            <person name="Kale V."/>
            <person name="Holt S."/>
            <person name="Cochrane G."/>
            <person name="Meng A."/>
            <person name="Brown T."/>
            <person name="Cohen L."/>
        </authorList>
    </citation>
    <scope>NUCLEOTIDE SEQUENCE</scope>
    <source>
        <strain evidence="3">SoJaBio B1-5/56/2</strain>
    </source>
</reference>
<evidence type="ECO:0000256" key="1">
    <source>
        <dbReference type="ARBA" id="ARBA00022737"/>
    </source>
</evidence>
<dbReference type="InterPro" id="IPR052201">
    <property type="entry name" value="LRR-containing_regulator"/>
</dbReference>
<keyword evidence="1" id="KW-0677">Repeat</keyword>